<feature type="transmembrane region" description="Helical" evidence="2">
    <location>
        <begin position="803"/>
        <end position="824"/>
    </location>
</feature>
<evidence type="ECO:0000256" key="2">
    <source>
        <dbReference type="SAM" id="Phobius"/>
    </source>
</evidence>
<reference evidence="4" key="1">
    <citation type="journal article" date="2013" name="Nature">
        <title>Pan genome of the phytoplankton Emiliania underpins its global distribution.</title>
        <authorList>
            <person name="Read B.A."/>
            <person name="Kegel J."/>
            <person name="Klute M.J."/>
            <person name="Kuo A."/>
            <person name="Lefebvre S.C."/>
            <person name="Maumus F."/>
            <person name="Mayer C."/>
            <person name="Miller J."/>
            <person name="Monier A."/>
            <person name="Salamov A."/>
            <person name="Young J."/>
            <person name="Aguilar M."/>
            <person name="Claverie J.M."/>
            <person name="Frickenhaus S."/>
            <person name="Gonzalez K."/>
            <person name="Herman E.K."/>
            <person name="Lin Y.C."/>
            <person name="Napier J."/>
            <person name="Ogata H."/>
            <person name="Sarno A.F."/>
            <person name="Shmutz J."/>
            <person name="Schroeder D."/>
            <person name="de Vargas C."/>
            <person name="Verret F."/>
            <person name="von Dassow P."/>
            <person name="Valentin K."/>
            <person name="Van de Peer Y."/>
            <person name="Wheeler G."/>
            <person name="Dacks J.B."/>
            <person name="Delwiche C.F."/>
            <person name="Dyhrman S.T."/>
            <person name="Glockner G."/>
            <person name="John U."/>
            <person name="Richards T."/>
            <person name="Worden A.Z."/>
            <person name="Zhang X."/>
            <person name="Grigoriev I.V."/>
            <person name="Allen A.E."/>
            <person name="Bidle K."/>
            <person name="Borodovsky M."/>
            <person name="Bowler C."/>
            <person name="Brownlee C."/>
            <person name="Cock J.M."/>
            <person name="Elias M."/>
            <person name="Gladyshev V.N."/>
            <person name="Groth M."/>
            <person name="Guda C."/>
            <person name="Hadaegh A."/>
            <person name="Iglesias-Rodriguez M.D."/>
            <person name="Jenkins J."/>
            <person name="Jones B.M."/>
            <person name="Lawson T."/>
            <person name="Leese F."/>
            <person name="Lindquist E."/>
            <person name="Lobanov A."/>
            <person name="Lomsadze A."/>
            <person name="Malik S.B."/>
            <person name="Marsh M.E."/>
            <person name="Mackinder L."/>
            <person name="Mock T."/>
            <person name="Mueller-Roeber B."/>
            <person name="Pagarete A."/>
            <person name="Parker M."/>
            <person name="Probert I."/>
            <person name="Quesneville H."/>
            <person name="Raines C."/>
            <person name="Rensing S.A."/>
            <person name="Riano-Pachon D.M."/>
            <person name="Richier S."/>
            <person name="Rokitta S."/>
            <person name="Shiraiwa Y."/>
            <person name="Soanes D.M."/>
            <person name="van der Giezen M."/>
            <person name="Wahlund T.M."/>
            <person name="Williams B."/>
            <person name="Wilson W."/>
            <person name="Wolfe G."/>
            <person name="Wurch L.L."/>
        </authorList>
    </citation>
    <scope>NUCLEOTIDE SEQUENCE</scope>
</reference>
<reference evidence="3" key="2">
    <citation type="submission" date="2024-10" db="UniProtKB">
        <authorList>
            <consortium name="EnsemblProtists"/>
        </authorList>
    </citation>
    <scope>IDENTIFICATION</scope>
</reference>
<feature type="transmembrane region" description="Helical" evidence="2">
    <location>
        <begin position="775"/>
        <end position="796"/>
    </location>
</feature>
<dbReference type="Proteomes" id="UP000013827">
    <property type="component" value="Unassembled WGS sequence"/>
</dbReference>
<keyword evidence="2" id="KW-0812">Transmembrane</keyword>
<keyword evidence="2" id="KW-1133">Transmembrane helix</keyword>
<dbReference type="PaxDb" id="2903-EOD17047"/>
<organism evidence="3 4">
    <name type="scientific">Emiliania huxleyi (strain CCMP1516)</name>
    <dbReference type="NCBI Taxonomy" id="280463"/>
    <lineage>
        <taxon>Eukaryota</taxon>
        <taxon>Haptista</taxon>
        <taxon>Haptophyta</taxon>
        <taxon>Prymnesiophyceae</taxon>
        <taxon>Isochrysidales</taxon>
        <taxon>Noelaerhabdaceae</taxon>
        <taxon>Emiliania</taxon>
    </lineage>
</organism>
<protein>
    <submittedName>
        <fullName evidence="3">Uncharacterized protein</fullName>
    </submittedName>
</protein>
<feature type="compositionally biased region" description="Low complexity" evidence="1">
    <location>
        <begin position="1030"/>
        <end position="1062"/>
    </location>
</feature>
<feature type="compositionally biased region" description="Low complexity" evidence="1">
    <location>
        <begin position="879"/>
        <end position="888"/>
    </location>
</feature>
<proteinExistence type="predicted"/>
<keyword evidence="2" id="KW-0472">Membrane</keyword>
<feature type="region of interest" description="Disordered" evidence="1">
    <location>
        <begin position="870"/>
        <end position="1072"/>
    </location>
</feature>
<feature type="compositionally biased region" description="Basic and acidic residues" evidence="1">
    <location>
        <begin position="892"/>
        <end position="912"/>
    </location>
</feature>
<dbReference type="RefSeq" id="XP_005769476.1">
    <property type="nucleotide sequence ID" value="XM_005769419.1"/>
</dbReference>
<dbReference type="KEGG" id="ehx:EMIHUDRAFT_118758"/>
<evidence type="ECO:0000313" key="3">
    <source>
        <dbReference type="EnsemblProtists" id="EOD17047"/>
    </source>
</evidence>
<keyword evidence="4" id="KW-1185">Reference proteome</keyword>
<evidence type="ECO:0000256" key="1">
    <source>
        <dbReference type="SAM" id="MobiDB-lite"/>
    </source>
</evidence>
<feature type="region of interest" description="Disordered" evidence="1">
    <location>
        <begin position="594"/>
        <end position="618"/>
    </location>
</feature>
<feature type="region of interest" description="Disordered" evidence="1">
    <location>
        <begin position="325"/>
        <end position="358"/>
    </location>
</feature>
<dbReference type="GeneID" id="17263209"/>
<dbReference type="AlphaFoldDB" id="A0A0D3J0L2"/>
<accession>A0A0D3J0L2</accession>
<feature type="region of interest" description="Disordered" evidence="1">
    <location>
        <begin position="1171"/>
        <end position="1191"/>
    </location>
</feature>
<dbReference type="HOGENOM" id="CLU_270069_0_0_1"/>
<evidence type="ECO:0000313" key="4">
    <source>
        <dbReference type="Proteomes" id="UP000013827"/>
    </source>
</evidence>
<feature type="region of interest" description="Disordered" evidence="1">
    <location>
        <begin position="1090"/>
        <end position="1124"/>
    </location>
</feature>
<name>A0A0D3J0L2_EMIH1</name>
<feature type="compositionally biased region" description="Low complexity" evidence="1">
    <location>
        <begin position="603"/>
        <end position="617"/>
    </location>
</feature>
<dbReference type="EnsemblProtists" id="EOD17047">
    <property type="protein sequence ID" value="EOD17047"/>
    <property type="gene ID" value="EMIHUDRAFT_118758"/>
</dbReference>
<sequence>MLLSAASLQVWALTGVVISCIFARHGVAAAAIYWALTSVALTADTSLQSLQLLNLAVVVYDLSSDLQRVYHLARDPRRHRRRRAALGAEWLLELLESEVDESGSAKPHRFCRAACSLLVPTLTCVLLATGCRLLVASSPLLLQPRELVGSLLDPWRSATSLPSGFFSQAIGSRCVGLADCIYPRIHGVYERTGRSCQDKPVYRQRSTIDSLFLHSPGFEHQWNIGPERYSVAETAEELDNSTWFETSPTSSWDGIFLEDGSCNGKPAYTRAVRYGRAEGGNPPASLYSPARRNSWLIGTEPCRSNGWVEVRSMAERAELLQAGSSGPWQEFNGARRGRRAAASRSTAATEDAPRSALGSAWSRSDAIRALTHCGASTGCVYIFGSRYQPHTHGLYMPTDLECSGVPVYEHMQDKHMQQADGGRPASEASDEGGLYLYSPTGRESRMTHLLTSPPALLMSPPLFSRRESWMVGREVCKPSGWLELHSGASLLEGIGGVWREHVPGGSWRVNAEIKLQLHPLQDVFSGFAYADGRASLRDPHRVLWRVTSLLSDEVAPPTDDEKALVEGLRSVSPPSSHPSAAQRLRRMRFGGAPDAAQVDGEAARGSAGRAPRGAASRSIRELGRRLRQAAADAAGRTLSEEDHEDGRVCGDLAAEPSLEGGRLLFVEVAASRGLAERLSSLGWHFAWTRAAHYNAAGVRRWLSTLESVSSRLHPVRRRAEGRATEGNRTSEPLGLRAWRKVAFTAADIVDLREACAAHSLELDALTLLTADRVQALPMASLSLTPSLLSVVATCVLSRQLGQLLVGAALLAPALLLAWVCRLFFAGEPVAARLKSLLESGCLEAAAHLIAWSPSPLRAVLLLSLARPPTESLVDPPARPAESSAPAPANDDELGRKERRPKPAKEPSGRSRGGDAAARAVPRRGSESAALPRPSRAEPVKARQGGDSSSGRRSGPEANRGASDVADSLSARPPVALATASGESSSRDAGAVAAAALRRPPTSSASDGARAEGRQALAPRPSPDAAAKASGVSDVAADGEDAVVVGRRTASDATTPASPAAAPERGGSPDRFCFSDASLAEQAALSVLEDFPFDLPDGPGAGHEARSTNPHQPNPHHSPLAGGSFGGSFAAAFGPGLGTTAGAGSPTFGGAGGGGGGSVVIPALPPLFDLPAAASSSSRDGLNPFGPPARGDDVEKVVAGLSKAELLEALRKLEEAEMRHYTE</sequence>